<organism evidence="7">
    <name type="scientific">viral metagenome</name>
    <dbReference type="NCBI Taxonomy" id="1070528"/>
    <lineage>
        <taxon>unclassified sequences</taxon>
        <taxon>metagenomes</taxon>
        <taxon>organismal metagenomes</taxon>
    </lineage>
</organism>
<feature type="transmembrane region" description="Helical" evidence="5">
    <location>
        <begin position="137"/>
        <end position="159"/>
    </location>
</feature>
<dbReference type="PANTHER" id="PTHR11863">
    <property type="entry name" value="STEROL DESATURASE"/>
    <property type="match status" value="1"/>
</dbReference>
<evidence type="ECO:0000256" key="4">
    <source>
        <dbReference type="ARBA" id="ARBA00023136"/>
    </source>
</evidence>
<evidence type="ECO:0000259" key="6">
    <source>
        <dbReference type="Pfam" id="PF04116"/>
    </source>
</evidence>
<accession>A0A6C0C7G4</accession>
<dbReference type="EMBL" id="MN739354">
    <property type="protein sequence ID" value="QHT00361.1"/>
    <property type="molecule type" value="Genomic_DNA"/>
</dbReference>
<dbReference type="InterPro" id="IPR050307">
    <property type="entry name" value="Sterol_Desaturase_Related"/>
</dbReference>
<keyword evidence="3 5" id="KW-1133">Transmembrane helix</keyword>
<dbReference type="GO" id="GO:0005506">
    <property type="term" value="F:iron ion binding"/>
    <property type="evidence" value="ECO:0007669"/>
    <property type="project" value="InterPro"/>
</dbReference>
<feature type="domain" description="Fatty acid hydroxylase" evidence="6">
    <location>
        <begin position="82"/>
        <end position="208"/>
    </location>
</feature>
<protein>
    <recommendedName>
        <fullName evidence="6">Fatty acid hydroxylase domain-containing protein</fullName>
    </recommendedName>
</protein>
<feature type="transmembrane region" description="Helical" evidence="5">
    <location>
        <begin position="78"/>
        <end position="98"/>
    </location>
</feature>
<dbReference type="Pfam" id="PF04116">
    <property type="entry name" value="FA_hydroxylase"/>
    <property type="match status" value="1"/>
</dbReference>
<name>A0A6C0C7G4_9ZZZZ</name>
<dbReference type="InterPro" id="IPR006694">
    <property type="entry name" value="Fatty_acid_hydroxylase"/>
</dbReference>
<evidence type="ECO:0000256" key="2">
    <source>
        <dbReference type="ARBA" id="ARBA00022692"/>
    </source>
</evidence>
<feature type="transmembrane region" description="Helical" evidence="5">
    <location>
        <begin position="6"/>
        <end position="26"/>
    </location>
</feature>
<proteinExistence type="predicted"/>
<evidence type="ECO:0000256" key="1">
    <source>
        <dbReference type="ARBA" id="ARBA00004370"/>
    </source>
</evidence>
<evidence type="ECO:0000313" key="7">
    <source>
        <dbReference type="EMBL" id="QHT00361.1"/>
    </source>
</evidence>
<dbReference type="GO" id="GO:0016020">
    <property type="term" value="C:membrane"/>
    <property type="evidence" value="ECO:0007669"/>
    <property type="project" value="UniProtKB-SubCell"/>
</dbReference>
<dbReference type="AlphaFoldDB" id="A0A6C0C7G4"/>
<feature type="transmembrane region" description="Helical" evidence="5">
    <location>
        <begin position="47"/>
        <end position="66"/>
    </location>
</feature>
<reference evidence="7" key="1">
    <citation type="journal article" date="2020" name="Nature">
        <title>Giant virus diversity and host interactions through global metagenomics.</title>
        <authorList>
            <person name="Schulz F."/>
            <person name="Roux S."/>
            <person name="Paez-Espino D."/>
            <person name="Jungbluth S."/>
            <person name="Walsh D.A."/>
            <person name="Denef V.J."/>
            <person name="McMahon K.D."/>
            <person name="Konstantinidis K.T."/>
            <person name="Eloe-Fadrosh E.A."/>
            <person name="Kyrpides N.C."/>
            <person name="Woyke T."/>
        </authorList>
    </citation>
    <scope>NUCLEOTIDE SEQUENCE</scope>
    <source>
        <strain evidence="7">GVMAG-M-3300020192-26</strain>
    </source>
</reference>
<evidence type="ECO:0000256" key="3">
    <source>
        <dbReference type="ARBA" id="ARBA00022989"/>
    </source>
</evidence>
<evidence type="ECO:0000256" key="5">
    <source>
        <dbReference type="SAM" id="Phobius"/>
    </source>
</evidence>
<sequence>MLSQVLFSFVLTIFSMIFPISIQYCLDRSRFEKLNYNIPPQPTSSNSLIIINYFITLLTTWFVVSNVEISWTLSYLDIFRIVLAPLIIDFFNFVYHYASHQGKLFRYLHYHHHLIKNPSSFRDSTFNGTIDWGLSMLAYLSPFAFLQMTPVVLVAYLILTVQIQINHGGYKTPKIPGFISAAEHWAHHQKLKYNFCEITTVFDRLFGTYMPEEEVLRVCDRGLSNK</sequence>
<keyword evidence="4 5" id="KW-0472">Membrane</keyword>
<dbReference type="GO" id="GO:0008610">
    <property type="term" value="P:lipid biosynthetic process"/>
    <property type="evidence" value="ECO:0007669"/>
    <property type="project" value="InterPro"/>
</dbReference>
<keyword evidence="2 5" id="KW-0812">Transmembrane</keyword>
<dbReference type="GO" id="GO:0016491">
    <property type="term" value="F:oxidoreductase activity"/>
    <property type="evidence" value="ECO:0007669"/>
    <property type="project" value="InterPro"/>
</dbReference>
<comment type="subcellular location">
    <subcellularLocation>
        <location evidence="1">Membrane</location>
    </subcellularLocation>
</comment>